<gene>
    <name evidence="5" type="ORF">LUZ62_016364</name>
</gene>
<name>A0AAV8GLA0_9POAL</name>
<dbReference type="PROSITE" id="PS50097">
    <property type="entry name" value="BTB"/>
    <property type="match status" value="1"/>
</dbReference>
<comment type="similarity">
    <text evidence="2">Belongs to the Tdpoz family.</text>
</comment>
<dbReference type="Gene3D" id="3.30.710.10">
    <property type="entry name" value="Potassium Channel Kv1.1, Chain A"/>
    <property type="match status" value="1"/>
</dbReference>
<dbReference type="Pfam" id="PF00651">
    <property type="entry name" value="BTB"/>
    <property type="match status" value="1"/>
</dbReference>
<dbReference type="PANTHER" id="PTHR26379:SF284">
    <property type="entry name" value="BTB DOMAIN-CONTAINING PROTEIN"/>
    <property type="match status" value="1"/>
</dbReference>
<accession>A0AAV8GLA0</accession>
<evidence type="ECO:0000259" key="3">
    <source>
        <dbReference type="PROSITE" id="PS50097"/>
    </source>
</evidence>
<dbReference type="InterPro" id="IPR002083">
    <property type="entry name" value="MATH/TRAF_dom"/>
</dbReference>
<dbReference type="InterPro" id="IPR000210">
    <property type="entry name" value="BTB/POZ_dom"/>
</dbReference>
<dbReference type="Pfam" id="PF22486">
    <property type="entry name" value="MATH_2"/>
    <property type="match status" value="1"/>
</dbReference>
<dbReference type="SUPFAM" id="SSF49599">
    <property type="entry name" value="TRAF domain-like"/>
    <property type="match status" value="1"/>
</dbReference>
<feature type="domain" description="BTB" evidence="3">
    <location>
        <begin position="174"/>
        <end position="241"/>
    </location>
</feature>
<dbReference type="SMART" id="SM00225">
    <property type="entry name" value="BTB"/>
    <property type="match status" value="1"/>
</dbReference>
<dbReference type="SUPFAM" id="SSF54695">
    <property type="entry name" value="POZ domain"/>
    <property type="match status" value="1"/>
</dbReference>
<proteinExistence type="inferred from homology"/>
<dbReference type="InterPro" id="IPR011333">
    <property type="entry name" value="SKP1/BTB/POZ_sf"/>
</dbReference>
<dbReference type="Gene3D" id="2.60.210.10">
    <property type="entry name" value="Apoptosis, Tumor Necrosis Factor Receptor Associated Protein 2, Chain A"/>
    <property type="match status" value="1"/>
</dbReference>
<comment type="pathway">
    <text evidence="1">Protein modification; protein ubiquitination.</text>
</comment>
<dbReference type="EMBL" id="JAMFTS010000001">
    <property type="protein sequence ID" value="KAJ4803798.1"/>
    <property type="molecule type" value="Genomic_DNA"/>
</dbReference>
<evidence type="ECO:0000313" key="6">
    <source>
        <dbReference type="Proteomes" id="UP001140206"/>
    </source>
</evidence>
<dbReference type="PANTHER" id="PTHR26379">
    <property type="entry name" value="BTB/POZ AND MATH DOMAIN-CONTAINING PROTEIN 1"/>
    <property type="match status" value="1"/>
</dbReference>
<evidence type="ECO:0000256" key="1">
    <source>
        <dbReference type="ARBA" id="ARBA00004906"/>
    </source>
</evidence>
<reference evidence="5" key="1">
    <citation type="submission" date="2022-08" db="EMBL/GenBank/DDBJ databases">
        <authorList>
            <person name="Marques A."/>
        </authorList>
    </citation>
    <scope>NUCLEOTIDE SEQUENCE</scope>
    <source>
        <strain evidence="5">RhyPub2mFocal</strain>
        <tissue evidence="5">Leaves</tissue>
    </source>
</reference>
<dbReference type="Gene3D" id="1.25.40.420">
    <property type="match status" value="1"/>
</dbReference>
<evidence type="ECO:0000259" key="4">
    <source>
        <dbReference type="PROSITE" id="PS50144"/>
    </source>
</evidence>
<dbReference type="PROSITE" id="PS50144">
    <property type="entry name" value="MATH"/>
    <property type="match status" value="1"/>
</dbReference>
<dbReference type="Pfam" id="PF24570">
    <property type="entry name" value="BACK_BPM_SPOP"/>
    <property type="match status" value="1"/>
</dbReference>
<feature type="domain" description="MATH" evidence="4">
    <location>
        <begin position="15"/>
        <end position="139"/>
    </location>
</feature>
<dbReference type="Proteomes" id="UP001140206">
    <property type="component" value="Chromosome 1"/>
</dbReference>
<organism evidence="5 6">
    <name type="scientific">Rhynchospora pubera</name>
    <dbReference type="NCBI Taxonomy" id="906938"/>
    <lineage>
        <taxon>Eukaryota</taxon>
        <taxon>Viridiplantae</taxon>
        <taxon>Streptophyta</taxon>
        <taxon>Embryophyta</taxon>
        <taxon>Tracheophyta</taxon>
        <taxon>Spermatophyta</taxon>
        <taxon>Magnoliopsida</taxon>
        <taxon>Liliopsida</taxon>
        <taxon>Poales</taxon>
        <taxon>Cyperaceae</taxon>
        <taxon>Cyperoideae</taxon>
        <taxon>Rhynchosporeae</taxon>
        <taxon>Rhynchospora</taxon>
    </lineage>
</organism>
<evidence type="ECO:0000313" key="5">
    <source>
        <dbReference type="EMBL" id="KAJ4803798.1"/>
    </source>
</evidence>
<dbReference type="InterPro" id="IPR045005">
    <property type="entry name" value="BPM1-6"/>
</dbReference>
<evidence type="ECO:0000256" key="2">
    <source>
        <dbReference type="ARBA" id="ARBA00010846"/>
    </source>
</evidence>
<protein>
    <submittedName>
        <fullName evidence="5">BTB/POZ/MATH-domain protein</fullName>
    </submittedName>
</protein>
<dbReference type="GO" id="GO:0016567">
    <property type="term" value="P:protein ubiquitination"/>
    <property type="evidence" value="ECO:0007669"/>
    <property type="project" value="InterPro"/>
</dbReference>
<dbReference type="CDD" id="cd00121">
    <property type="entry name" value="MATH"/>
    <property type="match status" value="1"/>
</dbReference>
<sequence>MSSSLSKAFSVHSKRTTYHFTVDNSYSADLTIGDCIASPAFEGGGSDWQINYYPKGFSPDTKSNVVSFSLSPLATTQSVTVDYELGLLNKDGYPTSKFWVKSTQTFSNTNCSGKIWDMERAVMDTNYMVDNQFTVVCSITMVNKPSTMVKRCSFGFPVNLTEQLHSMLESKAHADIIFEVEGQEISAHRLVLAFRSPVFEFDLLGAKVNRDCHRIKIYGTHPLILKGILHYVYTDCLPKMEDILSTGESNTIMSLEKFYQLLMVSAEKYELIGLCNLCKDRLSGLVSIENAIEFLTLAEDGKYAQLKEICVKFITEGINYKKIVRTKEYAILYQTHPDLYFELGAARLAAEKTARLAAERAAEKAALG</sequence>
<dbReference type="InterPro" id="IPR008974">
    <property type="entry name" value="TRAF-like"/>
</dbReference>
<dbReference type="AlphaFoldDB" id="A0AAV8GLA0"/>
<keyword evidence="6" id="KW-1185">Reference proteome</keyword>
<dbReference type="InterPro" id="IPR056423">
    <property type="entry name" value="BACK_BPM_SPOP"/>
</dbReference>
<comment type="caution">
    <text evidence="5">The sequence shown here is derived from an EMBL/GenBank/DDBJ whole genome shotgun (WGS) entry which is preliminary data.</text>
</comment>